<dbReference type="InterPro" id="IPR012724">
    <property type="entry name" value="DnaJ"/>
</dbReference>
<evidence type="ECO:0000259" key="18">
    <source>
        <dbReference type="PROSITE" id="PS51188"/>
    </source>
</evidence>
<feature type="binding site" evidence="14">
    <location>
        <position position="195"/>
    </location>
    <ligand>
        <name>Zn(2+)</name>
        <dbReference type="ChEBI" id="CHEBI:29105"/>
        <label>2</label>
    </ligand>
</feature>
<gene>
    <name evidence="14 19" type="primary">dnaJ</name>
    <name evidence="19" type="ORF">IAD50_02550</name>
</gene>
<evidence type="ECO:0000256" key="12">
    <source>
        <dbReference type="ARBA" id="ARBA00061004"/>
    </source>
</evidence>
<evidence type="ECO:0000313" key="20">
    <source>
        <dbReference type="Proteomes" id="UP000824089"/>
    </source>
</evidence>
<feature type="binding site" evidence="14">
    <location>
        <position position="212"/>
    </location>
    <ligand>
        <name>Zn(2+)</name>
        <dbReference type="ChEBI" id="CHEBI:29105"/>
        <label>1</label>
    </ligand>
</feature>
<dbReference type="InterPro" id="IPR008971">
    <property type="entry name" value="HSP40/DnaJ_pept-bd"/>
</dbReference>
<dbReference type="SMART" id="SM00271">
    <property type="entry name" value="DnaJ"/>
    <property type="match status" value="1"/>
</dbReference>
<dbReference type="PROSITE" id="PS00636">
    <property type="entry name" value="DNAJ_1"/>
    <property type="match status" value="1"/>
</dbReference>
<dbReference type="Gene3D" id="1.10.287.110">
    <property type="entry name" value="DnaJ domain"/>
    <property type="match status" value="1"/>
</dbReference>
<dbReference type="Gene3D" id="2.60.260.20">
    <property type="entry name" value="Urease metallochaperone UreE, N-terminal domain"/>
    <property type="match status" value="2"/>
</dbReference>
<feature type="binding site" evidence="14">
    <location>
        <position position="169"/>
    </location>
    <ligand>
        <name>Zn(2+)</name>
        <dbReference type="ChEBI" id="CHEBI:29105"/>
        <label>2</label>
    </ligand>
</feature>
<dbReference type="GO" id="GO:0005524">
    <property type="term" value="F:ATP binding"/>
    <property type="evidence" value="ECO:0007669"/>
    <property type="project" value="InterPro"/>
</dbReference>
<dbReference type="PANTHER" id="PTHR43096:SF48">
    <property type="entry name" value="CHAPERONE PROTEIN DNAJ"/>
    <property type="match status" value="1"/>
</dbReference>
<evidence type="ECO:0000256" key="2">
    <source>
        <dbReference type="ARBA" id="ARBA00011738"/>
    </source>
</evidence>
<keyword evidence="4 14" id="KW-0235">DNA replication</keyword>
<evidence type="ECO:0000256" key="4">
    <source>
        <dbReference type="ARBA" id="ARBA00022705"/>
    </source>
</evidence>
<evidence type="ECO:0000256" key="13">
    <source>
        <dbReference type="ARBA" id="ARBA00067609"/>
    </source>
</evidence>
<keyword evidence="6 14" id="KW-0677">Repeat</keyword>
<evidence type="ECO:0000256" key="7">
    <source>
        <dbReference type="ARBA" id="ARBA00022771"/>
    </source>
</evidence>
<evidence type="ECO:0000256" key="1">
    <source>
        <dbReference type="ARBA" id="ARBA00004496"/>
    </source>
</evidence>
<dbReference type="PANTHER" id="PTHR43096">
    <property type="entry name" value="DNAJ HOMOLOG 1, MITOCHONDRIAL-RELATED"/>
    <property type="match status" value="1"/>
</dbReference>
<sequence length="382" mass="40968">MAEKKDYYEILGVSKTATDDEIKKAYRRLAKKYHPDLNPNNPEAEARFKEAGEAYQILSNPETRAKYDQFGHAAFDAASGYSGGAGSGFGGFGFDVNDIFDSIFGGGFGGFGGNRGGRTPQRGADLRASLEISFEEAVFGTEKDITINKSVPCDACEGTGSKSKETKRCSVCGGTGQVQVKQNTPFGQFMNVKTCDKCGGTGKAVDDPCQVCRGKGFVRKAVKVHVKIPAGIDNGQAISISGMGEPGSKGGAPGNLLVSVRIRPHKILQRDGYDIHVEKTISVAQAALGDTIKIETIDGLVELNIPEGTQSGVSLRMRGKGVPKLQSSGRGDQYVHLTVEIPKHLTEKQKELLREFDAAMGGTLQKTEGETQERKSFFGKKK</sequence>
<feature type="binding site" evidence="14">
    <location>
        <position position="198"/>
    </location>
    <ligand>
        <name>Zn(2+)</name>
        <dbReference type="ChEBI" id="CHEBI:29105"/>
        <label>2</label>
    </ligand>
</feature>
<evidence type="ECO:0000256" key="5">
    <source>
        <dbReference type="ARBA" id="ARBA00022723"/>
    </source>
</evidence>
<dbReference type="CDD" id="cd10719">
    <property type="entry name" value="DnaJ_zf"/>
    <property type="match status" value="1"/>
</dbReference>
<dbReference type="SUPFAM" id="SSF49493">
    <property type="entry name" value="HSP40/DnaJ peptide-binding domain"/>
    <property type="match status" value="2"/>
</dbReference>
<accession>A0A9D1I6I5</accession>
<feature type="domain" description="CR-type" evidence="18">
    <location>
        <begin position="140"/>
        <end position="221"/>
    </location>
</feature>
<dbReference type="InterPro" id="IPR001623">
    <property type="entry name" value="DnaJ_domain"/>
</dbReference>
<dbReference type="Proteomes" id="UP000824089">
    <property type="component" value="Unassembled WGS sequence"/>
</dbReference>
<feature type="region of interest" description="Disordered" evidence="16">
    <location>
        <begin position="361"/>
        <end position="382"/>
    </location>
</feature>
<protein>
    <recommendedName>
        <fullName evidence="13 14">Chaperone protein DnaJ</fullName>
    </recommendedName>
</protein>
<evidence type="ECO:0000256" key="10">
    <source>
        <dbReference type="ARBA" id="ARBA00023186"/>
    </source>
</evidence>
<proteinExistence type="inferred from homology"/>
<dbReference type="GO" id="GO:0006260">
    <property type="term" value="P:DNA replication"/>
    <property type="evidence" value="ECO:0007669"/>
    <property type="project" value="UniProtKB-KW"/>
</dbReference>
<dbReference type="SUPFAM" id="SSF46565">
    <property type="entry name" value="Chaperone J-domain"/>
    <property type="match status" value="1"/>
</dbReference>
<comment type="subcellular location">
    <subcellularLocation>
        <location evidence="1 14">Cytoplasm</location>
    </subcellularLocation>
</comment>
<keyword evidence="8 14" id="KW-0862">Zinc</keyword>
<evidence type="ECO:0000256" key="9">
    <source>
        <dbReference type="ARBA" id="ARBA00023016"/>
    </source>
</evidence>
<feature type="repeat" description="CXXCXGXG motif" evidence="14">
    <location>
        <begin position="169"/>
        <end position="176"/>
    </location>
</feature>
<evidence type="ECO:0000256" key="16">
    <source>
        <dbReference type="SAM" id="MobiDB-lite"/>
    </source>
</evidence>
<dbReference type="CDD" id="cd06257">
    <property type="entry name" value="DnaJ"/>
    <property type="match status" value="1"/>
</dbReference>
<dbReference type="InterPro" id="IPR018253">
    <property type="entry name" value="DnaJ_domain_CS"/>
</dbReference>
<keyword evidence="5 14" id="KW-0479">Metal-binding</keyword>
<dbReference type="Pfam" id="PF01556">
    <property type="entry name" value="DnaJ_C"/>
    <property type="match status" value="1"/>
</dbReference>
<dbReference type="Gene3D" id="6.20.20.10">
    <property type="match status" value="2"/>
</dbReference>
<dbReference type="NCBIfam" id="NF008035">
    <property type="entry name" value="PRK10767.1"/>
    <property type="match status" value="1"/>
</dbReference>
<dbReference type="EMBL" id="DVMM01000052">
    <property type="protein sequence ID" value="HIU29158.1"/>
    <property type="molecule type" value="Genomic_DNA"/>
</dbReference>
<comment type="subunit">
    <text evidence="2 14">Homodimer.</text>
</comment>
<dbReference type="AlphaFoldDB" id="A0A9D1I6I5"/>
<evidence type="ECO:0000256" key="6">
    <source>
        <dbReference type="ARBA" id="ARBA00022737"/>
    </source>
</evidence>
<evidence type="ECO:0000256" key="8">
    <source>
        <dbReference type="ARBA" id="ARBA00022833"/>
    </source>
</evidence>
<feature type="zinc finger region" description="CR-type" evidence="15">
    <location>
        <begin position="140"/>
        <end position="221"/>
    </location>
</feature>
<keyword evidence="10 14" id="KW-0143">Chaperone</keyword>
<feature type="repeat" description="CXXCXGXG motif" evidence="14">
    <location>
        <begin position="195"/>
        <end position="202"/>
    </location>
</feature>
<keyword evidence="3 14" id="KW-0963">Cytoplasm</keyword>
<dbReference type="InterPro" id="IPR036869">
    <property type="entry name" value="J_dom_sf"/>
</dbReference>
<dbReference type="PROSITE" id="PS51188">
    <property type="entry name" value="ZF_CR"/>
    <property type="match status" value="1"/>
</dbReference>
<dbReference type="GO" id="GO:0051082">
    <property type="term" value="F:unfolded protein binding"/>
    <property type="evidence" value="ECO:0007669"/>
    <property type="project" value="UniProtKB-UniRule"/>
</dbReference>
<feature type="repeat" description="CXXCXGXG motif" evidence="14">
    <location>
        <begin position="153"/>
        <end position="160"/>
    </location>
</feature>
<dbReference type="GO" id="GO:0042026">
    <property type="term" value="P:protein refolding"/>
    <property type="evidence" value="ECO:0007669"/>
    <property type="project" value="TreeGrafter"/>
</dbReference>
<evidence type="ECO:0000313" key="19">
    <source>
        <dbReference type="EMBL" id="HIU29158.1"/>
    </source>
</evidence>
<dbReference type="InterPro" id="IPR002939">
    <property type="entry name" value="DnaJ_C"/>
</dbReference>
<comment type="caution">
    <text evidence="19">The sequence shown here is derived from an EMBL/GenBank/DDBJ whole genome shotgun (WGS) entry which is preliminary data.</text>
</comment>
<dbReference type="FunFam" id="1.10.287.110:FF:000034">
    <property type="entry name" value="Chaperone protein DnaJ"/>
    <property type="match status" value="1"/>
</dbReference>
<dbReference type="CDD" id="cd10747">
    <property type="entry name" value="DnaJ_C"/>
    <property type="match status" value="1"/>
</dbReference>
<dbReference type="InterPro" id="IPR036410">
    <property type="entry name" value="HSP_DnaJ_Cys-rich_dom_sf"/>
</dbReference>
<comment type="similarity">
    <text evidence="12 14">Belongs to the DnaJ family.</text>
</comment>
<name>A0A9D1I6I5_9CLOT</name>
<dbReference type="GO" id="GO:0009408">
    <property type="term" value="P:response to heat"/>
    <property type="evidence" value="ECO:0007669"/>
    <property type="project" value="InterPro"/>
</dbReference>
<feature type="domain" description="J" evidence="17">
    <location>
        <begin position="6"/>
        <end position="71"/>
    </location>
</feature>
<feature type="binding site" evidence="14">
    <location>
        <position position="153"/>
    </location>
    <ligand>
        <name>Zn(2+)</name>
        <dbReference type="ChEBI" id="CHEBI:29105"/>
        <label>1</label>
    </ligand>
</feature>
<dbReference type="FunFam" id="2.60.260.20:FF:000004">
    <property type="entry name" value="Molecular chaperone DnaJ"/>
    <property type="match status" value="1"/>
</dbReference>
<dbReference type="SUPFAM" id="SSF57938">
    <property type="entry name" value="DnaJ/Hsp40 cysteine-rich domain"/>
    <property type="match status" value="1"/>
</dbReference>
<organism evidence="19 20">
    <name type="scientific">Candidatus Egerieisoma faecipullorum</name>
    <dbReference type="NCBI Taxonomy" id="2840963"/>
    <lineage>
        <taxon>Bacteria</taxon>
        <taxon>Bacillati</taxon>
        <taxon>Bacillota</taxon>
        <taxon>Clostridia</taxon>
        <taxon>Eubacteriales</taxon>
        <taxon>Clostridiaceae</taxon>
        <taxon>Clostridiaceae incertae sedis</taxon>
        <taxon>Candidatus Egerieisoma</taxon>
    </lineage>
</organism>
<dbReference type="NCBIfam" id="TIGR02349">
    <property type="entry name" value="DnaJ_bact"/>
    <property type="match status" value="1"/>
</dbReference>
<dbReference type="InterPro" id="IPR001305">
    <property type="entry name" value="HSP_DnaJ_Cys-rich_dom"/>
</dbReference>
<dbReference type="GO" id="GO:0031072">
    <property type="term" value="F:heat shock protein binding"/>
    <property type="evidence" value="ECO:0007669"/>
    <property type="project" value="InterPro"/>
</dbReference>
<reference evidence="19" key="2">
    <citation type="journal article" date="2021" name="PeerJ">
        <title>Extensive microbial diversity within the chicken gut microbiome revealed by metagenomics and culture.</title>
        <authorList>
            <person name="Gilroy R."/>
            <person name="Ravi A."/>
            <person name="Getino M."/>
            <person name="Pursley I."/>
            <person name="Horton D.L."/>
            <person name="Alikhan N.F."/>
            <person name="Baker D."/>
            <person name="Gharbi K."/>
            <person name="Hall N."/>
            <person name="Watson M."/>
            <person name="Adriaenssens E.M."/>
            <person name="Foster-Nyarko E."/>
            <person name="Jarju S."/>
            <person name="Secka A."/>
            <person name="Antonio M."/>
            <person name="Oren A."/>
            <person name="Chaudhuri R.R."/>
            <person name="La Ragione R."/>
            <person name="Hildebrand F."/>
            <person name="Pallen M.J."/>
        </authorList>
    </citation>
    <scope>NUCLEOTIDE SEQUENCE</scope>
    <source>
        <strain evidence="19">CHK195-4489</strain>
    </source>
</reference>
<evidence type="ECO:0000256" key="15">
    <source>
        <dbReference type="PROSITE-ProRule" id="PRU00546"/>
    </source>
</evidence>
<dbReference type="GO" id="GO:0005737">
    <property type="term" value="C:cytoplasm"/>
    <property type="evidence" value="ECO:0007669"/>
    <property type="project" value="UniProtKB-SubCell"/>
</dbReference>
<dbReference type="FunFam" id="2.10.230.10:FF:000002">
    <property type="entry name" value="Molecular chaperone DnaJ"/>
    <property type="match status" value="1"/>
</dbReference>
<keyword evidence="7 14" id="KW-0863">Zinc-finger</keyword>
<keyword evidence="9 14" id="KW-0346">Stress response</keyword>
<dbReference type="Pfam" id="PF00226">
    <property type="entry name" value="DnaJ"/>
    <property type="match status" value="1"/>
</dbReference>
<evidence type="ECO:0000259" key="17">
    <source>
        <dbReference type="PROSITE" id="PS50076"/>
    </source>
</evidence>
<feature type="binding site" evidence="14">
    <location>
        <position position="156"/>
    </location>
    <ligand>
        <name>Zn(2+)</name>
        <dbReference type="ChEBI" id="CHEBI:29105"/>
        <label>1</label>
    </ligand>
</feature>
<comment type="function">
    <text evidence="11 14">Participates actively in the response to hyperosmotic and heat shock by preventing the aggregation of stress-denatured proteins and by disaggregating proteins, also in an autonomous, DnaK-independent fashion. Unfolded proteins bind initially to DnaJ; upon interaction with the DnaJ-bound protein, DnaK hydrolyzes its bound ATP, resulting in the formation of a stable complex. GrpE releases ADP from DnaK; ATP binding to DnaK triggers the release of the substrate protein, thus completing the reaction cycle. Several rounds of ATP-dependent interactions between DnaJ, DnaK and GrpE are required for fully efficient folding. Also involved, together with DnaK and GrpE, in the DNA replication of plasmids through activation of initiation proteins.</text>
</comment>
<evidence type="ECO:0000256" key="3">
    <source>
        <dbReference type="ARBA" id="ARBA00022490"/>
    </source>
</evidence>
<comment type="cofactor">
    <cofactor evidence="14">
        <name>Zn(2+)</name>
        <dbReference type="ChEBI" id="CHEBI:29105"/>
    </cofactor>
    <text evidence="14">Binds 2 Zn(2+) ions per monomer.</text>
</comment>
<evidence type="ECO:0000256" key="11">
    <source>
        <dbReference type="ARBA" id="ARBA00053423"/>
    </source>
</evidence>
<reference evidence="19" key="1">
    <citation type="submission" date="2020-10" db="EMBL/GenBank/DDBJ databases">
        <authorList>
            <person name="Gilroy R."/>
        </authorList>
    </citation>
    <scope>NUCLEOTIDE SEQUENCE</scope>
    <source>
        <strain evidence="19">CHK195-4489</strain>
    </source>
</reference>
<feature type="binding site" evidence="14">
    <location>
        <position position="209"/>
    </location>
    <ligand>
        <name>Zn(2+)</name>
        <dbReference type="ChEBI" id="CHEBI:29105"/>
        <label>1</label>
    </ligand>
</feature>
<feature type="repeat" description="CXXCXGXG motif" evidence="14">
    <location>
        <begin position="209"/>
        <end position="216"/>
    </location>
</feature>
<dbReference type="PROSITE" id="PS50076">
    <property type="entry name" value="DNAJ_2"/>
    <property type="match status" value="1"/>
</dbReference>
<dbReference type="HAMAP" id="MF_01152">
    <property type="entry name" value="DnaJ"/>
    <property type="match status" value="1"/>
</dbReference>
<dbReference type="PRINTS" id="PR00625">
    <property type="entry name" value="JDOMAIN"/>
</dbReference>
<evidence type="ECO:0000256" key="14">
    <source>
        <dbReference type="HAMAP-Rule" id="MF_01152"/>
    </source>
</evidence>
<dbReference type="Pfam" id="PF00684">
    <property type="entry name" value="DnaJ_CXXCXGXG"/>
    <property type="match status" value="1"/>
</dbReference>
<feature type="compositionally biased region" description="Basic and acidic residues" evidence="16">
    <location>
        <begin position="367"/>
        <end position="376"/>
    </location>
</feature>
<feature type="binding site" evidence="14">
    <location>
        <position position="172"/>
    </location>
    <ligand>
        <name>Zn(2+)</name>
        <dbReference type="ChEBI" id="CHEBI:29105"/>
        <label>2</label>
    </ligand>
</feature>
<comment type="domain">
    <text evidence="14">The J domain is necessary and sufficient to stimulate DnaK ATPase activity. Zinc center 1 plays an important role in the autonomous, DnaK-independent chaperone activity of DnaJ. Zinc center 2 is essential for interaction with DnaK and for DnaJ activity.</text>
</comment>
<dbReference type="GO" id="GO:0008270">
    <property type="term" value="F:zinc ion binding"/>
    <property type="evidence" value="ECO:0007669"/>
    <property type="project" value="UniProtKB-UniRule"/>
</dbReference>